<evidence type="ECO:0000313" key="2">
    <source>
        <dbReference type="Proteomes" id="UP000003573"/>
    </source>
</evidence>
<name>G5JV94_9STRE</name>
<comment type="caution">
    <text evidence="1">The sequence shown here is derived from an EMBL/GenBank/DDBJ whole genome shotgun (WGS) entry which is preliminary data.</text>
</comment>
<sequence>MGSVVETVEEVLTGKADLKEVKKKLERALIKNIYAPLMKNSRHGIVSKYDTQITEAASEGKTAVETIIGQLDTSIRGKGRKAIESTIKKHKADYDHL</sequence>
<dbReference type="Proteomes" id="UP000003573">
    <property type="component" value="Unassembled WGS sequence"/>
</dbReference>
<dbReference type="AlphaFoldDB" id="G5JV94"/>
<dbReference type="OrthoDB" id="2226703at2"/>
<dbReference type="EMBL" id="AEUW02000001">
    <property type="protein sequence ID" value="EHJ53023.1"/>
    <property type="molecule type" value="Genomic_DNA"/>
</dbReference>
<accession>G5JV94</accession>
<dbReference type="RefSeq" id="WP_003081775.1">
    <property type="nucleotide sequence ID" value="NZ_AEUW02000001.1"/>
</dbReference>
<organism evidence="1 2">
    <name type="scientific">Streptococcus macacae NCTC 11558</name>
    <dbReference type="NCBI Taxonomy" id="764298"/>
    <lineage>
        <taxon>Bacteria</taxon>
        <taxon>Bacillati</taxon>
        <taxon>Bacillota</taxon>
        <taxon>Bacilli</taxon>
        <taxon>Lactobacillales</taxon>
        <taxon>Streptococcaceae</taxon>
        <taxon>Streptococcus</taxon>
    </lineage>
</organism>
<proteinExistence type="predicted"/>
<evidence type="ECO:0000313" key="1">
    <source>
        <dbReference type="EMBL" id="EHJ53023.1"/>
    </source>
</evidence>
<keyword evidence="2" id="KW-1185">Reference proteome</keyword>
<protein>
    <submittedName>
        <fullName evidence="1">Uncharacterized protein</fullName>
    </submittedName>
</protein>
<reference evidence="1 2" key="1">
    <citation type="journal article" date="2014" name="Int. J. Syst. Evol. Microbiol.">
        <title>Phylogenomics and the dynamic genome evolution of the genus Streptococcus.</title>
        <authorList>
            <consortium name="The Broad Institute Genome Sequencing Platform"/>
            <person name="Richards V.P."/>
            <person name="Palmer S.R."/>
            <person name="Pavinski Bitar P.D."/>
            <person name="Qin X."/>
            <person name="Weinstock G.M."/>
            <person name="Highlander S.K."/>
            <person name="Town C.D."/>
            <person name="Burne R.A."/>
            <person name="Stanhope M.J."/>
        </authorList>
    </citation>
    <scope>NUCLEOTIDE SEQUENCE [LARGE SCALE GENOMIC DNA]</scope>
    <source>
        <strain evidence="1 2">NCTC 11558</strain>
    </source>
</reference>
<gene>
    <name evidence="1" type="ORF">STRMA_1806</name>
</gene>
<dbReference type="STRING" id="764298.STRMA_1806"/>